<name>A0A4R3LY45_9HYPH</name>
<dbReference type="EMBL" id="SMAI01000004">
    <property type="protein sequence ID" value="TCT05604.1"/>
    <property type="molecule type" value="Genomic_DNA"/>
</dbReference>
<sequence>MNRLVRTGLLASLAAALPTLAFAHTGHGADGFAHGVLHPLTGLDHLLAMVAVGIFAGQLGGRALWAVPATFLALMAAGGMLGVAGIDVPWVEIGIAGSVIALGGAIALGLRAPLAVAMAVTGLFAIFHGHAHGTEIPEAASGAAYGLGFLLATAALHLAGIGLGTAIGRTGSERGAVLVQGTGAAIAVAGIAILAGIA</sequence>
<comment type="caution">
    <text evidence="3">The sequence shown here is derived from an EMBL/GenBank/DDBJ whole genome shotgun (WGS) entry which is preliminary data.</text>
</comment>
<feature type="transmembrane region" description="Helical" evidence="1">
    <location>
        <begin position="114"/>
        <end position="131"/>
    </location>
</feature>
<evidence type="ECO:0000313" key="3">
    <source>
        <dbReference type="EMBL" id="TCT05604.1"/>
    </source>
</evidence>
<dbReference type="Proteomes" id="UP000294664">
    <property type="component" value="Unassembled WGS sequence"/>
</dbReference>
<feature type="signal peptide" evidence="2">
    <location>
        <begin position="1"/>
        <end position="23"/>
    </location>
</feature>
<dbReference type="PIRSF" id="PIRSF016919">
    <property type="entry name" value="HupE_UreJ"/>
    <property type="match status" value="1"/>
</dbReference>
<dbReference type="AlphaFoldDB" id="A0A4R3LY45"/>
<organism evidence="3 4">
    <name type="scientific">Aquabacter spiritensis</name>
    <dbReference type="NCBI Taxonomy" id="933073"/>
    <lineage>
        <taxon>Bacteria</taxon>
        <taxon>Pseudomonadati</taxon>
        <taxon>Pseudomonadota</taxon>
        <taxon>Alphaproteobacteria</taxon>
        <taxon>Hyphomicrobiales</taxon>
        <taxon>Xanthobacteraceae</taxon>
        <taxon>Aquabacter</taxon>
    </lineage>
</organism>
<proteinExistence type="predicted"/>
<evidence type="ECO:0000313" key="4">
    <source>
        <dbReference type="Proteomes" id="UP000294664"/>
    </source>
</evidence>
<feature type="transmembrane region" description="Helical" evidence="1">
    <location>
        <begin position="39"/>
        <end position="56"/>
    </location>
</feature>
<dbReference type="Pfam" id="PF04955">
    <property type="entry name" value="HupE_UreJ"/>
    <property type="match status" value="1"/>
</dbReference>
<dbReference type="InterPro" id="IPR007038">
    <property type="entry name" value="HupE_UreJ"/>
</dbReference>
<keyword evidence="1" id="KW-0472">Membrane</keyword>
<protein>
    <submittedName>
        <fullName evidence="3">Urease accessory protein</fullName>
    </submittedName>
</protein>
<feature type="transmembrane region" description="Helical" evidence="1">
    <location>
        <begin position="176"/>
        <end position="197"/>
    </location>
</feature>
<feature type="transmembrane region" description="Helical" evidence="1">
    <location>
        <begin position="90"/>
        <end position="107"/>
    </location>
</feature>
<evidence type="ECO:0000256" key="2">
    <source>
        <dbReference type="SAM" id="SignalP"/>
    </source>
</evidence>
<accession>A0A4R3LY45</accession>
<keyword evidence="1" id="KW-1133">Transmembrane helix</keyword>
<evidence type="ECO:0000256" key="1">
    <source>
        <dbReference type="SAM" id="Phobius"/>
    </source>
</evidence>
<keyword evidence="2" id="KW-0732">Signal</keyword>
<keyword evidence="1" id="KW-0812">Transmembrane</keyword>
<feature type="transmembrane region" description="Helical" evidence="1">
    <location>
        <begin position="143"/>
        <end position="164"/>
    </location>
</feature>
<gene>
    <name evidence="3" type="ORF">EDC64_104161</name>
</gene>
<feature type="chain" id="PRO_5020278081" evidence="2">
    <location>
        <begin position="24"/>
        <end position="198"/>
    </location>
</feature>
<reference evidence="3 4" key="1">
    <citation type="submission" date="2019-03" db="EMBL/GenBank/DDBJ databases">
        <title>Genomic Encyclopedia of Type Strains, Phase IV (KMG-IV): sequencing the most valuable type-strain genomes for metagenomic binning, comparative biology and taxonomic classification.</title>
        <authorList>
            <person name="Goeker M."/>
        </authorList>
    </citation>
    <scope>NUCLEOTIDE SEQUENCE [LARGE SCALE GENOMIC DNA]</scope>
    <source>
        <strain evidence="3 4">DSM 9035</strain>
    </source>
</reference>
<feature type="transmembrane region" description="Helical" evidence="1">
    <location>
        <begin position="63"/>
        <end position="84"/>
    </location>
</feature>
<dbReference type="OrthoDB" id="9808192at2"/>
<keyword evidence="4" id="KW-1185">Reference proteome</keyword>
<dbReference type="RefSeq" id="WP_132030945.1">
    <property type="nucleotide sequence ID" value="NZ_SMAI01000004.1"/>
</dbReference>